<proteinExistence type="predicted"/>
<dbReference type="EMBL" id="CM047737">
    <property type="protein sequence ID" value="KAJ0048729.1"/>
    <property type="molecule type" value="Genomic_DNA"/>
</dbReference>
<sequence length="118" mass="13729">MFLTCKPNLRWYFILVVDCNYPNGISSPRQDVVEGGHGFIPTWVHESYLPSLKNNGSISIILQETQDVEIKMLRKSLTFKATRIPSFYQELPPPKVELKKVSLYFCQRCNQMKTNFLL</sequence>
<comment type="caution">
    <text evidence="1">The sequence shown here is derived from an EMBL/GenBank/DDBJ whole genome shotgun (WGS) entry which is preliminary data.</text>
</comment>
<reference evidence="2" key="1">
    <citation type="journal article" date="2023" name="G3 (Bethesda)">
        <title>Genome assembly and association tests identify interacting loci associated with vigor, precocity, and sex in interspecific pistachio rootstocks.</title>
        <authorList>
            <person name="Palmer W."/>
            <person name="Jacygrad E."/>
            <person name="Sagayaradj S."/>
            <person name="Cavanaugh K."/>
            <person name="Han R."/>
            <person name="Bertier L."/>
            <person name="Beede B."/>
            <person name="Kafkas S."/>
            <person name="Golino D."/>
            <person name="Preece J."/>
            <person name="Michelmore R."/>
        </authorList>
    </citation>
    <scope>NUCLEOTIDE SEQUENCE [LARGE SCALE GENOMIC DNA]</scope>
</reference>
<accession>A0ACC0ZEQ4</accession>
<dbReference type="Proteomes" id="UP001163603">
    <property type="component" value="Chromosome 2"/>
</dbReference>
<gene>
    <name evidence="1" type="ORF">Pint_16092</name>
</gene>
<evidence type="ECO:0000313" key="2">
    <source>
        <dbReference type="Proteomes" id="UP001163603"/>
    </source>
</evidence>
<protein>
    <submittedName>
        <fullName evidence="1">Uncharacterized protein</fullName>
    </submittedName>
</protein>
<keyword evidence="2" id="KW-1185">Reference proteome</keyword>
<evidence type="ECO:0000313" key="1">
    <source>
        <dbReference type="EMBL" id="KAJ0048729.1"/>
    </source>
</evidence>
<organism evidence="1 2">
    <name type="scientific">Pistacia integerrima</name>
    <dbReference type="NCBI Taxonomy" id="434235"/>
    <lineage>
        <taxon>Eukaryota</taxon>
        <taxon>Viridiplantae</taxon>
        <taxon>Streptophyta</taxon>
        <taxon>Embryophyta</taxon>
        <taxon>Tracheophyta</taxon>
        <taxon>Spermatophyta</taxon>
        <taxon>Magnoliopsida</taxon>
        <taxon>eudicotyledons</taxon>
        <taxon>Gunneridae</taxon>
        <taxon>Pentapetalae</taxon>
        <taxon>rosids</taxon>
        <taxon>malvids</taxon>
        <taxon>Sapindales</taxon>
        <taxon>Anacardiaceae</taxon>
        <taxon>Pistacia</taxon>
    </lineage>
</organism>
<name>A0ACC0ZEQ4_9ROSI</name>